<dbReference type="AlphaFoldDB" id="A0A5N5WQZ2"/>
<evidence type="ECO:0000313" key="3">
    <source>
        <dbReference type="Proteomes" id="UP000326565"/>
    </source>
</evidence>
<name>A0A5N5WQZ2_9EURO</name>
<accession>A0A5N5WQZ2</accession>
<dbReference type="EMBL" id="ML732335">
    <property type="protein sequence ID" value="KAB8069574.1"/>
    <property type="molecule type" value="Genomic_DNA"/>
</dbReference>
<proteinExistence type="predicted"/>
<reference evidence="2 3" key="1">
    <citation type="submission" date="2019-04" db="EMBL/GenBank/DDBJ databases">
        <title>Friends and foes A comparative genomics study of 23 Aspergillus species from section Flavi.</title>
        <authorList>
            <consortium name="DOE Joint Genome Institute"/>
            <person name="Kjaerbolling I."/>
            <person name="Vesth T."/>
            <person name="Frisvad J.C."/>
            <person name="Nybo J.L."/>
            <person name="Theobald S."/>
            <person name="Kildgaard S."/>
            <person name="Isbrandt T."/>
            <person name="Kuo A."/>
            <person name="Sato A."/>
            <person name="Lyhne E.K."/>
            <person name="Kogle M.E."/>
            <person name="Wiebenga A."/>
            <person name="Kun R.S."/>
            <person name="Lubbers R.J."/>
            <person name="Makela M.R."/>
            <person name="Barry K."/>
            <person name="Chovatia M."/>
            <person name="Clum A."/>
            <person name="Daum C."/>
            <person name="Haridas S."/>
            <person name="He G."/>
            <person name="LaButti K."/>
            <person name="Lipzen A."/>
            <person name="Mondo S."/>
            <person name="Riley R."/>
            <person name="Salamov A."/>
            <person name="Simmons B.A."/>
            <person name="Magnuson J.K."/>
            <person name="Henrissat B."/>
            <person name="Mortensen U.H."/>
            <person name="Larsen T.O."/>
            <person name="Devries R.P."/>
            <person name="Grigoriev I.V."/>
            <person name="Machida M."/>
            <person name="Baker S.E."/>
            <person name="Andersen M.R."/>
        </authorList>
    </citation>
    <scope>NUCLEOTIDE SEQUENCE [LARGE SCALE GENOMIC DNA]</scope>
    <source>
        <strain evidence="2 3">CBS 151.66</strain>
    </source>
</reference>
<evidence type="ECO:0000256" key="1">
    <source>
        <dbReference type="SAM" id="MobiDB-lite"/>
    </source>
</evidence>
<feature type="region of interest" description="Disordered" evidence="1">
    <location>
        <begin position="32"/>
        <end position="60"/>
    </location>
</feature>
<keyword evidence="3" id="KW-1185">Reference proteome</keyword>
<organism evidence="2 3">
    <name type="scientific">Aspergillus leporis</name>
    <dbReference type="NCBI Taxonomy" id="41062"/>
    <lineage>
        <taxon>Eukaryota</taxon>
        <taxon>Fungi</taxon>
        <taxon>Dikarya</taxon>
        <taxon>Ascomycota</taxon>
        <taxon>Pezizomycotina</taxon>
        <taxon>Eurotiomycetes</taxon>
        <taxon>Eurotiomycetidae</taxon>
        <taxon>Eurotiales</taxon>
        <taxon>Aspergillaceae</taxon>
        <taxon>Aspergillus</taxon>
        <taxon>Aspergillus subgen. Circumdati</taxon>
    </lineage>
</organism>
<evidence type="ECO:0000313" key="2">
    <source>
        <dbReference type="EMBL" id="KAB8069574.1"/>
    </source>
</evidence>
<sequence length="180" mass="21771">MATHDSSFEYRLLRLMDQRIYQAIHSFLSPGYHRTNSRRHRLSDSQLHPQPPYTEQAHSHTHRARLRKQVRWGVVVHLPDCPRMRYYPSDVDGSVRRRSILKTQTFTDYNMYCRNLWAMIDLADQRLEYIFDCLRAAGDEEGLNWIMEVDEEFMVREANRRERARRMEAERSRLRATSRR</sequence>
<protein>
    <submittedName>
        <fullName evidence="2">Uncharacterized protein</fullName>
    </submittedName>
</protein>
<dbReference type="Proteomes" id="UP000326565">
    <property type="component" value="Unassembled WGS sequence"/>
</dbReference>
<gene>
    <name evidence="2" type="ORF">BDV29DRAFT_47960</name>
</gene>
<dbReference type="OrthoDB" id="4491424at2759"/>